<dbReference type="CDD" id="cd00200">
    <property type="entry name" value="WD40"/>
    <property type="match status" value="1"/>
</dbReference>
<dbReference type="Proteomes" id="UP000192223">
    <property type="component" value="Unplaced"/>
</dbReference>
<dbReference type="PANTHER" id="PTHR19857">
    <property type="entry name" value="MITOCHONDRIAL DIVISION PROTEIN 1-RELATED"/>
    <property type="match status" value="1"/>
</dbReference>
<keyword evidence="4" id="KW-1185">Reference proteome</keyword>
<dbReference type="GeneID" id="108739803"/>
<feature type="repeat" description="WD" evidence="3">
    <location>
        <begin position="183"/>
        <end position="218"/>
    </location>
</feature>
<dbReference type="InterPro" id="IPR051179">
    <property type="entry name" value="WD_repeat_multifunction"/>
</dbReference>
<feature type="repeat" description="WD" evidence="3">
    <location>
        <begin position="102"/>
        <end position="135"/>
    </location>
</feature>
<dbReference type="InterPro" id="IPR019775">
    <property type="entry name" value="WD40_repeat_CS"/>
</dbReference>
<name>A0A1W4XAL2_AGRPL</name>
<evidence type="ECO:0000256" key="1">
    <source>
        <dbReference type="ARBA" id="ARBA00022574"/>
    </source>
</evidence>
<proteinExistence type="predicted"/>
<dbReference type="STRING" id="224129.A0A1W4XAL2"/>
<dbReference type="InterPro" id="IPR011047">
    <property type="entry name" value="Quinoprotein_ADH-like_sf"/>
</dbReference>
<dbReference type="AlphaFoldDB" id="A0A1W4XAL2"/>
<protein>
    <submittedName>
        <fullName evidence="5">Angio-associated migratory cell protein</fullName>
    </submittedName>
</protein>
<keyword evidence="2" id="KW-0677">Repeat</keyword>
<dbReference type="KEGG" id="apln:108739803"/>
<dbReference type="OrthoDB" id="10261640at2759"/>
<feature type="repeat" description="WD" evidence="3">
    <location>
        <begin position="60"/>
        <end position="101"/>
    </location>
</feature>
<dbReference type="PROSITE" id="PS50082">
    <property type="entry name" value="WD_REPEATS_2"/>
    <property type="match status" value="4"/>
</dbReference>
<evidence type="ECO:0000256" key="3">
    <source>
        <dbReference type="PROSITE-ProRule" id="PRU00221"/>
    </source>
</evidence>
<dbReference type="RefSeq" id="XP_018329365.1">
    <property type="nucleotide sequence ID" value="XM_018473863.2"/>
</dbReference>
<accession>A0A1W4XAL2</accession>
<dbReference type="SUPFAM" id="SSF50998">
    <property type="entry name" value="Quinoprotein alcohol dehydrogenase-like"/>
    <property type="match status" value="1"/>
</dbReference>
<dbReference type="PROSITE" id="PS50294">
    <property type="entry name" value="WD_REPEATS_REGION"/>
    <property type="match status" value="3"/>
</dbReference>
<gene>
    <name evidence="5" type="primary">LOC108739803</name>
</gene>
<feature type="repeat" description="WD" evidence="3">
    <location>
        <begin position="348"/>
        <end position="384"/>
    </location>
</feature>
<dbReference type="InParanoid" id="A0A1W4XAL2"/>
<keyword evidence="1 3" id="KW-0853">WD repeat</keyword>
<dbReference type="Pfam" id="PF00400">
    <property type="entry name" value="WD40"/>
    <property type="match status" value="4"/>
</dbReference>
<evidence type="ECO:0000313" key="4">
    <source>
        <dbReference type="Proteomes" id="UP000192223"/>
    </source>
</evidence>
<evidence type="ECO:0000313" key="5">
    <source>
        <dbReference type="RefSeq" id="XP_018329365.1"/>
    </source>
</evidence>
<dbReference type="FunCoup" id="A0A1W4XAL2">
    <property type="interactions" value="2107"/>
</dbReference>
<dbReference type="PROSITE" id="PS00678">
    <property type="entry name" value="WD_REPEATS_1"/>
    <property type="match status" value="1"/>
</dbReference>
<evidence type="ECO:0000256" key="2">
    <source>
        <dbReference type="ARBA" id="ARBA00022737"/>
    </source>
</evidence>
<dbReference type="Gene3D" id="2.130.10.10">
    <property type="entry name" value="YVTN repeat-like/Quinoprotein amine dehydrogenase"/>
    <property type="match status" value="1"/>
</dbReference>
<dbReference type="InterPro" id="IPR001680">
    <property type="entry name" value="WD40_rpt"/>
</dbReference>
<dbReference type="InterPro" id="IPR015943">
    <property type="entry name" value="WD40/YVTN_repeat-like_dom_sf"/>
</dbReference>
<organism evidence="4 5">
    <name type="scientific">Agrilus planipennis</name>
    <name type="common">Emerald ash borer</name>
    <name type="synonym">Agrilus marcopoli</name>
    <dbReference type="NCBI Taxonomy" id="224129"/>
    <lineage>
        <taxon>Eukaryota</taxon>
        <taxon>Metazoa</taxon>
        <taxon>Ecdysozoa</taxon>
        <taxon>Arthropoda</taxon>
        <taxon>Hexapoda</taxon>
        <taxon>Insecta</taxon>
        <taxon>Pterygota</taxon>
        <taxon>Neoptera</taxon>
        <taxon>Endopterygota</taxon>
        <taxon>Coleoptera</taxon>
        <taxon>Polyphaga</taxon>
        <taxon>Elateriformia</taxon>
        <taxon>Buprestoidea</taxon>
        <taxon>Buprestidae</taxon>
        <taxon>Agrilinae</taxon>
        <taxon>Agrilus</taxon>
    </lineage>
</organism>
<dbReference type="SMART" id="SM00320">
    <property type="entry name" value="WD40"/>
    <property type="match status" value="8"/>
</dbReference>
<reference evidence="5" key="1">
    <citation type="submission" date="2025-08" db="UniProtKB">
        <authorList>
            <consortium name="RefSeq"/>
        </authorList>
    </citation>
    <scope>IDENTIFICATION</scope>
    <source>
        <tissue evidence="5">Entire body</tissue>
    </source>
</reference>
<dbReference type="PANTHER" id="PTHR19857:SF8">
    <property type="entry name" value="ANGIO-ASSOCIATED MIGRATORY CELL PROTEIN"/>
    <property type="match status" value="1"/>
</dbReference>
<sequence>MDDDEVAVPEEEIEVLYFDDEDEEESNDVIEEDVDEFENIPFEEPEEFQTEVVDLSKYTFTRHGQSVFSSSLSKDGKIAVTGGEDDSAFVWILETGDVIIECTGHKDSVTEVLFNHDDQYVATGDMGGLIQVWSIIEKKLIWCYEVDDLEWLLWHPISNVLFCGTKSGDIYLWQVPSGTCKILPSHGVASTCAKLLPDGKRLISGYSDGKLKLWDIKTVSSEWQLSDISDAPLTSLSLSSDGNVCAIAPSGQVIKLQDGRIIGSILPDKEKDIEAVEFNNKLGLIATGSLSGRLCVWDIGKYTLRHEARIESSVTIMKWTVTDKVLVGAADGAIYVCDGKLGTLVETLTGHTAAILSLSISEDGSTVLTTSDDGTAKIFNIRTG</sequence>